<accession>A0A0A9DPQ7</accession>
<evidence type="ECO:0000313" key="1">
    <source>
        <dbReference type="EMBL" id="JAD87605.1"/>
    </source>
</evidence>
<protein>
    <submittedName>
        <fullName evidence="1">Uncharacterized protein</fullName>
    </submittedName>
</protein>
<proteinExistence type="predicted"/>
<reference evidence="1" key="1">
    <citation type="submission" date="2014-09" db="EMBL/GenBank/DDBJ databases">
        <authorList>
            <person name="Magalhaes I.L.F."/>
            <person name="Oliveira U."/>
            <person name="Santos F.R."/>
            <person name="Vidigal T.H.D.A."/>
            <person name="Brescovit A.D."/>
            <person name="Santos A.J."/>
        </authorList>
    </citation>
    <scope>NUCLEOTIDE SEQUENCE</scope>
    <source>
        <tissue evidence="1">Shoot tissue taken approximately 20 cm above the soil surface</tissue>
    </source>
</reference>
<sequence>MAPYVFGNWKKSCLGQQLYVTCKV</sequence>
<reference evidence="1" key="2">
    <citation type="journal article" date="2015" name="Data Brief">
        <title>Shoot transcriptome of the giant reed, Arundo donax.</title>
        <authorList>
            <person name="Barrero R.A."/>
            <person name="Guerrero F.D."/>
            <person name="Moolhuijzen P."/>
            <person name="Goolsby J.A."/>
            <person name="Tidwell J."/>
            <person name="Bellgard S.E."/>
            <person name="Bellgard M.I."/>
        </authorList>
    </citation>
    <scope>NUCLEOTIDE SEQUENCE</scope>
    <source>
        <tissue evidence="1">Shoot tissue taken approximately 20 cm above the soil surface</tissue>
    </source>
</reference>
<dbReference type="AlphaFoldDB" id="A0A0A9DPQ7"/>
<dbReference type="EMBL" id="GBRH01210290">
    <property type="protein sequence ID" value="JAD87605.1"/>
    <property type="molecule type" value="Transcribed_RNA"/>
</dbReference>
<organism evidence="1">
    <name type="scientific">Arundo donax</name>
    <name type="common">Giant reed</name>
    <name type="synonym">Donax arundinaceus</name>
    <dbReference type="NCBI Taxonomy" id="35708"/>
    <lineage>
        <taxon>Eukaryota</taxon>
        <taxon>Viridiplantae</taxon>
        <taxon>Streptophyta</taxon>
        <taxon>Embryophyta</taxon>
        <taxon>Tracheophyta</taxon>
        <taxon>Spermatophyta</taxon>
        <taxon>Magnoliopsida</taxon>
        <taxon>Liliopsida</taxon>
        <taxon>Poales</taxon>
        <taxon>Poaceae</taxon>
        <taxon>PACMAD clade</taxon>
        <taxon>Arundinoideae</taxon>
        <taxon>Arundineae</taxon>
        <taxon>Arundo</taxon>
    </lineage>
</organism>
<name>A0A0A9DPQ7_ARUDO</name>